<dbReference type="InterPro" id="IPR011009">
    <property type="entry name" value="Kinase-like_dom_sf"/>
</dbReference>
<dbReference type="PROSITE" id="PS00108">
    <property type="entry name" value="PROTEIN_KINASE_ST"/>
    <property type="match status" value="1"/>
</dbReference>
<evidence type="ECO:0000256" key="4">
    <source>
        <dbReference type="ARBA" id="ARBA00022777"/>
    </source>
</evidence>
<proteinExistence type="predicted"/>
<dbReference type="PROSITE" id="PS50011">
    <property type="entry name" value="PROTEIN_KINASE_DOM"/>
    <property type="match status" value="1"/>
</dbReference>
<dbReference type="EMBL" id="UPSH01000001">
    <property type="protein sequence ID" value="VBB18172.1"/>
    <property type="molecule type" value="Genomic_DNA"/>
</dbReference>
<evidence type="ECO:0000259" key="7">
    <source>
        <dbReference type="PROSITE" id="PS50011"/>
    </source>
</evidence>
<evidence type="ECO:0000256" key="6">
    <source>
        <dbReference type="PROSITE-ProRule" id="PRU10141"/>
    </source>
</evidence>
<dbReference type="SUPFAM" id="SSF56112">
    <property type="entry name" value="Protein kinase-like (PK-like)"/>
    <property type="match status" value="1"/>
</dbReference>
<feature type="binding site" evidence="6">
    <location>
        <position position="47"/>
    </location>
    <ligand>
        <name>ATP</name>
        <dbReference type="ChEBI" id="CHEBI:30616"/>
    </ligand>
</feature>
<dbReference type="Pfam" id="PF00069">
    <property type="entry name" value="Pkinase"/>
    <property type="match status" value="1"/>
</dbReference>
<accession>A0A5K0U9N1</accession>
<dbReference type="GO" id="GO:0005524">
    <property type="term" value="F:ATP binding"/>
    <property type="evidence" value="ECO:0007669"/>
    <property type="project" value="UniProtKB-UniRule"/>
</dbReference>
<keyword evidence="1" id="KW-0723">Serine/threonine-protein kinase</keyword>
<dbReference type="Gene3D" id="1.10.510.10">
    <property type="entry name" value="Transferase(Phosphotransferase) domain 1"/>
    <property type="match status" value="1"/>
</dbReference>
<dbReference type="PROSITE" id="PS00107">
    <property type="entry name" value="PROTEIN_KINASE_ATP"/>
    <property type="match status" value="1"/>
</dbReference>
<reference evidence="8 9" key="1">
    <citation type="submission" date="2018-10" db="EMBL/GenBank/DDBJ databases">
        <authorList>
            <consortium name="IHU Genomes"/>
        </authorList>
    </citation>
    <scope>NUCLEOTIDE SEQUENCE [LARGE SCALE GENOMIC DNA]</scope>
    <source>
        <strain evidence="8 9">A1</strain>
    </source>
</reference>
<evidence type="ECO:0000313" key="9">
    <source>
        <dbReference type="Proteomes" id="UP000594342"/>
    </source>
</evidence>
<dbReference type="PIRSF" id="PIRSF000654">
    <property type="entry name" value="Integrin-linked_kinase"/>
    <property type="match status" value="1"/>
</dbReference>
<keyword evidence="9" id="KW-1185">Reference proteome</keyword>
<evidence type="ECO:0000256" key="2">
    <source>
        <dbReference type="ARBA" id="ARBA00022679"/>
    </source>
</evidence>
<dbReference type="InterPro" id="IPR017441">
    <property type="entry name" value="Protein_kinase_ATP_BS"/>
</dbReference>
<dbReference type="InterPro" id="IPR000719">
    <property type="entry name" value="Prot_kinase_dom"/>
</dbReference>
<gene>
    <name evidence="8" type="ORF">YASMINEVIRUS_635</name>
</gene>
<protein>
    <recommendedName>
        <fullName evidence="7">Protein kinase domain-containing protein</fullName>
    </recommendedName>
</protein>
<dbReference type="GO" id="GO:0004674">
    <property type="term" value="F:protein serine/threonine kinase activity"/>
    <property type="evidence" value="ECO:0007669"/>
    <property type="project" value="UniProtKB-KW"/>
</dbReference>
<evidence type="ECO:0000256" key="1">
    <source>
        <dbReference type="ARBA" id="ARBA00022527"/>
    </source>
</evidence>
<dbReference type="SMART" id="SM00220">
    <property type="entry name" value="S_TKc"/>
    <property type="match status" value="1"/>
</dbReference>
<dbReference type="InterPro" id="IPR008271">
    <property type="entry name" value="Ser/Thr_kinase_AS"/>
</dbReference>
<evidence type="ECO:0000256" key="3">
    <source>
        <dbReference type="ARBA" id="ARBA00022741"/>
    </source>
</evidence>
<keyword evidence="5 6" id="KW-0067">ATP-binding</keyword>
<comment type="caution">
    <text evidence="8">The sequence shown here is derived from an EMBL/GenBank/DDBJ whole genome shotgun (WGS) entry which is preliminary data.</text>
</comment>
<dbReference type="Gene3D" id="3.30.200.20">
    <property type="entry name" value="Phosphorylase Kinase, domain 1"/>
    <property type="match status" value="1"/>
</dbReference>
<dbReference type="PANTHER" id="PTHR24350">
    <property type="entry name" value="SERINE/THREONINE-PROTEIN KINASE IAL-RELATED"/>
    <property type="match status" value="1"/>
</dbReference>
<dbReference type="InterPro" id="IPR030616">
    <property type="entry name" value="Aur-like"/>
</dbReference>
<evidence type="ECO:0000313" key="8">
    <source>
        <dbReference type="EMBL" id="VBB18172.1"/>
    </source>
</evidence>
<name>A0A5K0U9N1_9VIRU</name>
<sequence>MDTISFRAKPSLRTASDFKFGCVLGSGRYGKVFKCEDTTTKHLYAVKMMEKSRLMKEHMFEQIERELFVQSTMIHPNLLKVYEWFHDDTYVYVVTEYSQKGDMYESIIKKNHTPSPKTIVSYLRQMFSVLIFLKENKIVHRDIKPENIIMFDDDVIKLGDFGWCDVVPNDVVAPKIVGTTVYLSPEVVNRYQHDYPIDMWAIGVLLFELLTGDPPFDRDTHNETIDAIKRCSYVFTPNKQSPFQMKCADFFSKVFVTNPQHRMTPEAGLVFLESMVDSITEHDVEK</sequence>
<keyword evidence="2" id="KW-0808">Transferase</keyword>
<dbReference type="Proteomes" id="UP000594342">
    <property type="component" value="Unassembled WGS sequence"/>
</dbReference>
<keyword evidence="4" id="KW-0418">Kinase</keyword>
<evidence type="ECO:0000256" key="5">
    <source>
        <dbReference type="ARBA" id="ARBA00022840"/>
    </source>
</evidence>
<keyword evidence="3 6" id="KW-0547">Nucleotide-binding</keyword>
<feature type="domain" description="Protein kinase" evidence="7">
    <location>
        <begin position="18"/>
        <end position="276"/>
    </location>
</feature>
<dbReference type="FunFam" id="3.30.200.20:FF:000042">
    <property type="entry name" value="Aurora kinase A"/>
    <property type="match status" value="1"/>
</dbReference>
<organism evidence="8 9">
    <name type="scientific">Yasminevirus sp. GU-2018</name>
    <dbReference type="NCBI Taxonomy" id="2420051"/>
    <lineage>
        <taxon>Viruses</taxon>
        <taxon>Varidnaviria</taxon>
        <taxon>Bamfordvirae</taxon>
        <taxon>Nucleocytoviricota</taxon>
        <taxon>Megaviricetes</taxon>
        <taxon>Imitervirales</taxon>
        <taxon>Mimiviridae</taxon>
        <taxon>Klosneuvirinae</taxon>
        <taxon>Yasminevirus</taxon>
        <taxon>Yasminevirus saudimassiliense</taxon>
    </lineage>
</organism>